<evidence type="ECO:0000313" key="4">
    <source>
        <dbReference type="Proteomes" id="UP000198341"/>
    </source>
</evidence>
<dbReference type="GO" id="GO:0003735">
    <property type="term" value="F:structural constituent of ribosome"/>
    <property type="evidence" value="ECO:0007669"/>
    <property type="project" value="InterPro"/>
</dbReference>
<dbReference type="RefSeq" id="XP_007508992.1">
    <property type="nucleotide sequence ID" value="XM_007508930.1"/>
</dbReference>
<dbReference type="InterPro" id="IPR035980">
    <property type="entry name" value="Ribosomal_bS6_sf"/>
</dbReference>
<dbReference type="KEGG" id="bpg:Bathy15g01370"/>
<proteinExistence type="inferred from homology"/>
<dbReference type="InterPro" id="IPR020814">
    <property type="entry name" value="Ribosomal_S6_plastid/chlpt"/>
</dbReference>
<reference evidence="3 4" key="1">
    <citation type="submission" date="2011-10" db="EMBL/GenBank/DDBJ databases">
        <authorList>
            <person name="Genoscope - CEA"/>
        </authorList>
    </citation>
    <scope>NUCLEOTIDE SEQUENCE [LARGE SCALE GENOMIC DNA]</scope>
    <source>
        <strain evidence="3 4">RCC 1105</strain>
    </source>
</reference>
<organism evidence="3 4">
    <name type="scientific">Bathycoccus prasinos</name>
    <dbReference type="NCBI Taxonomy" id="41875"/>
    <lineage>
        <taxon>Eukaryota</taxon>
        <taxon>Viridiplantae</taxon>
        <taxon>Chlorophyta</taxon>
        <taxon>Mamiellophyceae</taxon>
        <taxon>Mamiellales</taxon>
        <taxon>Bathycoccaceae</taxon>
        <taxon>Bathycoccus</taxon>
    </lineage>
</organism>
<dbReference type="Proteomes" id="UP000198341">
    <property type="component" value="Chromosome 15"/>
</dbReference>
<dbReference type="GO" id="GO:0006412">
    <property type="term" value="P:translation"/>
    <property type="evidence" value="ECO:0007669"/>
    <property type="project" value="InterPro"/>
</dbReference>
<feature type="region of interest" description="Disordered" evidence="2">
    <location>
        <begin position="118"/>
        <end position="145"/>
    </location>
</feature>
<dbReference type="PANTHER" id="PTHR21011:SF1">
    <property type="entry name" value="SMALL RIBOSOMAL SUBUNIT PROTEIN BS6M"/>
    <property type="match status" value="1"/>
</dbReference>
<dbReference type="OrthoDB" id="10259681at2759"/>
<dbReference type="GO" id="GO:0005737">
    <property type="term" value="C:cytoplasm"/>
    <property type="evidence" value="ECO:0007669"/>
    <property type="project" value="UniProtKB-ARBA"/>
</dbReference>
<dbReference type="InterPro" id="IPR000529">
    <property type="entry name" value="Ribosomal_bS6"/>
</dbReference>
<accession>K8FD32</accession>
<feature type="compositionally biased region" description="Gly residues" evidence="2">
    <location>
        <begin position="135"/>
        <end position="145"/>
    </location>
</feature>
<dbReference type="PANTHER" id="PTHR21011">
    <property type="entry name" value="MITOCHONDRIAL 28S RIBOSOMAL PROTEIN S6"/>
    <property type="match status" value="1"/>
</dbReference>
<dbReference type="SUPFAM" id="SSF54995">
    <property type="entry name" value="Ribosomal protein S6"/>
    <property type="match status" value="1"/>
</dbReference>
<evidence type="ECO:0000256" key="2">
    <source>
        <dbReference type="SAM" id="MobiDB-lite"/>
    </source>
</evidence>
<comment type="similarity">
    <text evidence="1">Belongs to the bacterial ribosomal protein bS6 family.</text>
</comment>
<gene>
    <name evidence="3" type="ordered locus">Bathy15g01370</name>
</gene>
<dbReference type="Pfam" id="PF01250">
    <property type="entry name" value="Ribosomal_S6"/>
    <property type="match status" value="1"/>
</dbReference>
<dbReference type="InterPro" id="IPR014717">
    <property type="entry name" value="Transl_elong_EF1B/ribsomal_bS6"/>
</dbReference>
<protein>
    <recommendedName>
        <fullName evidence="5">30S ribosomal protein S6</fullName>
    </recommendedName>
</protein>
<dbReference type="EMBL" id="FO082264">
    <property type="protein sequence ID" value="CCO20078.1"/>
    <property type="molecule type" value="Genomic_DNA"/>
</dbReference>
<dbReference type="GO" id="GO:0005840">
    <property type="term" value="C:ribosome"/>
    <property type="evidence" value="ECO:0007669"/>
    <property type="project" value="InterPro"/>
</dbReference>
<keyword evidence="4" id="KW-1185">Reference proteome</keyword>
<dbReference type="eggNOG" id="KOG4708">
    <property type="taxonomic scope" value="Eukaryota"/>
</dbReference>
<dbReference type="CDD" id="cd15465">
    <property type="entry name" value="bS6_mito"/>
    <property type="match status" value="1"/>
</dbReference>
<evidence type="ECO:0000313" key="3">
    <source>
        <dbReference type="EMBL" id="CCO20078.1"/>
    </source>
</evidence>
<dbReference type="HAMAP" id="MF_00360">
    <property type="entry name" value="Ribosomal_bS6"/>
    <property type="match status" value="1"/>
</dbReference>
<dbReference type="STRING" id="41875.K8FD32"/>
<evidence type="ECO:0008006" key="5">
    <source>
        <dbReference type="Google" id="ProtNLM"/>
    </source>
</evidence>
<evidence type="ECO:0000256" key="1">
    <source>
        <dbReference type="ARBA" id="ARBA00009512"/>
    </source>
</evidence>
<dbReference type="Gene3D" id="3.30.70.60">
    <property type="match status" value="1"/>
</dbReference>
<sequence length="145" mass="16829">MPLYDLVLQVKARVPKREVFELLKRTSLKILDSDGVLMDVKSFGHQTLAYVYKKPNERHHEVQMSQMTFASAPNVLPEISHALRVDEKVVRWMVLKRKRKMEPLIKYKAWTEEQRAAMIESSRESESSRDRGRESGGGGGGRRRF</sequence>
<dbReference type="GO" id="GO:0070181">
    <property type="term" value="F:small ribosomal subunit rRNA binding"/>
    <property type="evidence" value="ECO:0007669"/>
    <property type="project" value="TreeGrafter"/>
</dbReference>
<feature type="compositionally biased region" description="Basic and acidic residues" evidence="2">
    <location>
        <begin position="118"/>
        <end position="134"/>
    </location>
</feature>
<dbReference type="GeneID" id="19011413"/>
<name>K8FD32_9CHLO</name>
<dbReference type="AlphaFoldDB" id="K8FD32"/>